<evidence type="ECO:0000313" key="3">
    <source>
        <dbReference type="Proteomes" id="UP001175271"/>
    </source>
</evidence>
<dbReference type="Proteomes" id="UP001175271">
    <property type="component" value="Unassembled WGS sequence"/>
</dbReference>
<name>A0AA39LT99_9BILA</name>
<keyword evidence="1" id="KW-0732">Signal</keyword>
<feature type="signal peptide" evidence="1">
    <location>
        <begin position="1"/>
        <end position="20"/>
    </location>
</feature>
<sequence>MKSTCVLLIPLFLLVAQVSCSIRFSYLGSHYDGTFVEEVGVSSTGECTLLAFNKKKIGYRVKVNEGKKTCALLTTFNRFTTLNDSNIRDYILTISISDQVCTVNTTKKATEFISGQCKPDEWDCELLKKMRDYCIFVGSDKPDCISSTGVSMEKVECPKGQHRVAVKKETLLPCCPEKKVLKEVLNDTAICCGPADNYQEGSGLCCPFGLILSKSSSGSIGCCPSGEEFGKREGGIDYCCPKRKKFQEVQGGKAICCPGDQVLKGYFQQRPICCRGTSYQRIGNDGECCNEGSTLRRAPNDKVICCPEKSPKPLVSEDGHVACCREDMKKLISDDNTSYICSV</sequence>
<dbReference type="EMBL" id="JAUCMV010000003">
    <property type="protein sequence ID" value="KAK0408857.1"/>
    <property type="molecule type" value="Genomic_DNA"/>
</dbReference>
<comment type="caution">
    <text evidence="2">The sequence shown here is derived from an EMBL/GenBank/DDBJ whole genome shotgun (WGS) entry which is preliminary data.</text>
</comment>
<feature type="chain" id="PRO_5041401924" evidence="1">
    <location>
        <begin position="21"/>
        <end position="343"/>
    </location>
</feature>
<proteinExistence type="predicted"/>
<organism evidence="2 3">
    <name type="scientific">Steinernema hermaphroditum</name>
    <dbReference type="NCBI Taxonomy" id="289476"/>
    <lineage>
        <taxon>Eukaryota</taxon>
        <taxon>Metazoa</taxon>
        <taxon>Ecdysozoa</taxon>
        <taxon>Nematoda</taxon>
        <taxon>Chromadorea</taxon>
        <taxon>Rhabditida</taxon>
        <taxon>Tylenchina</taxon>
        <taxon>Panagrolaimomorpha</taxon>
        <taxon>Strongyloidoidea</taxon>
        <taxon>Steinernematidae</taxon>
        <taxon>Steinernema</taxon>
    </lineage>
</organism>
<reference evidence="2" key="1">
    <citation type="submission" date="2023-06" db="EMBL/GenBank/DDBJ databases">
        <title>Genomic analysis of the entomopathogenic nematode Steinernema hermaphroditum.</title>
        <authorList>
            <person name="Schwarz E.M."/>
            <person name="Heppert J.K."/>
            <person name="Baniya A."/>
            <person name="Schwartz H.T."/>
            <person name="Tan C.-H."/>
            <person name="Antoshechkin I."/>
            <person name="Sternberg P.W."/>
            <person name="Goodrich-Blair H."/>
            <person name="Dillman A.R."/>
        </authorList>
    </citation>
    <scope>NUCLEOTIDE SEQUENCE</scope>
    <source>
        <strain evidence="2">PS9179</strain>
        <tissue evidence="2">Whole animal</tissue>
    </source>
</reference>
<evidence type="ECO:0000256" key="1">
    <source>
        <dbReference type="SAM" id="SignalP"/>
    </source>
</evidence>
<keyword evidence="3" id="KW-1185">Reference proteome</keyword>
<accession>A0AA39LT99</accession>
<gene>
    <name evidence="2" type="ORF">QR680_004205</name>
</gene>
<protein>
    <submittedName>
        <fullName evidence="2">Uncharacterized protein</fullName>
    </submittedName>
</protein>
<dbReference type="AlphaFoldDB" id="A0AA39LT99"/>
<evidence type="ECO:0000313" key="2">
    <source>
        <dbReference type="EMBL" id="KAK0408857.1"/>
    </source>
</evidence>